<evidence type="ECO:0000256" key="1">
    <source>
        <dbReference type="SAM" id="SignalP"/>
    </source>
</evidence>
<reference evidence="2" key="2">
    <citation type="journal article" date="2022" name="Res Sq">
        <title>Comparative Genomics Reveals Insights into the Divergent Evolution of Astigmatic Mites and Household Pest Adaptations.</title>
        <authorList>
            <person name="Xiong Q."/>
            <person name="Wan A.T.-Y."/>
            <person name="Liu X.-Y."/>
            <person name="Fung C.S.-H."/>
            <person name="Xiao X."/>
            <person name="Malainual N."/>
            <person name="Hou J."/>
            <person name="Wang L."/>
            <person name="Wang M."/>
            <person name="Yang K."/>
            <person name="Cui Y."/>
            <person name="Leung E."/>
            <person name="Nong W."/>
            <person name="Shin S.-K."/>
            <person name="Au S."/>
            <person name="Jeong K.Y."/>
            <person name="Chew F.T."/>
            <person name="Hui J."/>
            <person name="Leung T.F."/>
            <person name="Tungtrongchitr A."/>
            <person name="Zhong N."/>
            <person name="Liu Z."/>
            <person name="Tsui S."/>
        </authorList>
    </citation>
    <scope>NUCLEOTIDE SEQUENCE</scope>
    <source>
        <strain evidence="2">Derf</strain>
        <tissue evidence="2">Whole organism</tissue>
    </source>
</reference>
<comment type="caution">
    <text evidence="2">The sequence shown here is derived from an EMBL/GenBank/DDBJ whole genome shotgun (WGS) entry which is preliminary data.</text>
</comment>
<protein>
    <submittedName>
        <fullName evidence="2">Uncharacterized protein</fullName>
    </submittedName>
</protein>
<feature type="chain" id="PRO_5037056916" evidence="1">
    <location>
        <begin position="25"/>
        <end position="90"/>
    </location>
</feature>
<feature type="signal peptide" evidence="1">
    <location>
        <begin position="1"/>
        <end position="24"/>
    </location>
</feature>
<keyword evidence="3" id="KW-1185">Reference proteome</keyword>
<reference evidence="2" key="1">
    <citation type="submission" date="2013-05" db="EMBL/GenBank/DDBJ databases">
        <authorList>
            <person name="Yim A.K.Y."/>
            <person name="Chan T.F."/>
            <person name="Ji K.M."/>
            <person name="Liu X.Y."/>
            <person name="Zhou J.W."/>
            <person name="Li R.Q."/>
            <person name="Yang K.Y."/>
            <person name="Li J."/>
            <person name="Li M."/>
            <person name="Law P.T.W."/>
            <person name="Wu Y.L."/>
            <person name="Cai Z.L."/>
            <person name="Qin H."/>
            <person name="Bao Y."/>
            <person name="Leung R.K.K."/>
            <person name="Ng P.K.S."/>
            <person name="Zou J."/>
            <person name="Zhong X.J."/>
            <person name="Ran P.X."/>
            <person name="Zhong N.S."/>
            <person name="Liu Z.G."/>
            <person name="Tsui S.K.W."/>
        </authorList>
    </citation>
    <scope>NUCLEOTIDE SEQUENCE</scope>
    <source>
        <strain evidence="2">Derf</strain>
        <tissue evidence="2">Whole organism</tissue>
    </source>
</reference>
<evidence type="ECO:0000313" key="3">
    <source>
        <dbReference type="Proteomes" id="UP000790347"/>
    </source>
</evidence>
<name>A0A922L364_DERFA</name>
<keyword evidence="1" id="KW-0732">Signal</keyword>
<gene>
    <name evidence="2" type="ORF">DERF_012131</name>
</gene>
<dbReference type="EMBL" id="ASGP02000006">
    <property type="protein sequence ID" value="KAH9501273.1"/>
    <property type="molecule type" value="Genomic_DNA"/>
</dbReference>
<sequence>MEEFAFFILIYSQFFILMAQSLNCKQIKSYYDTRWKPEIWLKNQTNLQEFLLDSYSSILMSNKQKDQNTTYVEFILIDFIDNSQFSQIYK</sequence>
<dbReference type="AlphaFoldDB" id="A0A922L364"/>
<evidence type="ECO:0000313" key="2">
    <source>
        <dbReference type="EMBL" id="KAH9501273.1"/>
    </source>
</evidence>
<dbReference type="Proteomes" id="UP000790347">
    <property type="component" value="Unassembled WGS sequence"/>
</dbReference>
<proteinExistence type="predicted"/>
<accession>A0A922L364</accession>
<organism evidence="2 3">
    <name type="scientific">Dermatophagoides farinae</name>
    <name type="common">American house dust mite</name>
    <dbReference type="NCBI Taxonomy" id="6954"/>
    <lineage>
        <taxon>Eukaryota</taxon>
        <taxon>Metazoa</taxon>
        <taxon>Ecdysozoa</taxon>
        <taxon>Arthropoda</taxon>
        <taxon>Chelicerata</taxon>
        <taxon>Arachnida</taxon>
        <taxon>Acari</taxon>
        <taxon>Acariformes</taxon>
        <taxon>Sarcoptiformes</taxon>
        <taxon>Astigmata</taxon>
        <taxon>Psoroptidia</taxon>
        <taxon>Analgoidea</taxon>
        <taxon>Pyroglyphidae</taxon>
        <taxon>Dermatophagoidinae</taxon>
        <taxon>Dermatophagoides</taxon>
    </lineage>
</organism>